<dbReference type="RefSeq" id="XP_018294740.1">
    <property type="nucleotide sequence ID" value="XM_018441071.1"/>
</dbReference>
<evidence type="ECO:0000313" key="2">
    <source>
        <dbReference type="Proteomes" id="UP000077315"/>
    </source>
</evidence>
<evidence type="ECO:0000313" key="1">
    <source>
        <dbReference type="EMBL" id="OAD76700.1"/>
    </source>
</evidence>
<keyword evidence="2" id="KW-1185">Reference proteome</keyword>
<dbReference type="GeneID" id="29001977"/>
<dbReference type="VEuPathDB" id="FungiDB:PHYBLDRAFT_63093"/>
<reference evidence="2" key="1">
    <citation type="submission" date="2015-06" db="EMBL/GenBank/DDBJ databases">
        <title>Expansion of signal transduction pathways in fungi by whole-genome duplication.</title>
        <authorList>
            <consortium name="DOE Joint Genome Institute"/>
            <person name="Corrochano L.M."/>
            <person name="Kuo A."/>
            <person name="Marcet-Houben M."/>
            <person name="Polaino S."/>
            <person name="Salamov A."/>
            <person name="Villalobos J.M."/>
            <person name="Alvarez M.I."/>
            <person name="Avalos J."/>
            <person name="Benito E.P."/>
            <person name="Benoit I."/>
            <person name="Burger G."/>
            <person name="Camino L.P."/>
            <person name="Canovas D."/>
            <person name="Cerda-Olmedo E."/>
            <person name="Cheng J.-F."/>
            <person name="Dominguez A."/>
            <person name="Elias M."/>
            <person name="Eslava A.P."/>
            <person name="Glaser F."/>
            <person name="Grimwood J."/>
            <person name="Gutierrez G."/>
            <person name="Heitman J."/>
            <person name="Henrissat B."/>
            <person name="Iturriaga E.A."/>
            <person name="Lang B.F."/>
            <person name="Lavin J.L."/>
            <person name="Lee S."/>
            <person name="Li W."/>
            <person name="Lindquist E."/>
            <person name="Lopez-Garcia S."/>
            <person name="Luque E.M."/>
            <person name="Marcos A.T."/>
            <person name="Martin J."/>
            <person name="McCluskey K."/>
            <person name="Medina H.R."/>
            <person name="Miralles-Duran A."/>
            <person name="Miyazaki A."/>
            <person name="Munoz-Torres E."/>
            <person name="Oguiza J.A."/>
            <person name="Ohm R."/>
            <person name="Olmedo M."/>
            <person name="Orejas M."/>
            <person name="Ortiz-Castellanos L."/>
            <person name="Pisabarro A.G."/>
            <person name="Rodriguez-Romero J."/>
            <person name="Ruiz-Herrera J."/>
            <person name="Ruiz-Vazquez R."/>
            <person name="Sanz C."/>
            <person name="Schackwitz W."/>
            <person name="Schmutz J."/>
            <person name="Shahriari M."/>
            <person name="Shelest E."/>
            <person name="Silva-Franco F."/>
            <person name="Soanes D."/>
            <person name="Syed K."/>
            <person name="Tagua V.G."/>
            <person name="Talbot N.J."/>
            <person name="Thon M."/>
            <person name="De vries R.P."/>
            <person name="Wiebenga A."/>
            <person name="Yadav J.S."/>
            <person name="Braun E.L."/>
            <person name="Baker S."/>
            <person name="Garre V."/>
            <person name="Horwitz B."/>
            <person name="Torres-Martinez S."/>
            <person name="Idnurm A."/>
            <person name="Herrera-Estrella A."/>
            <person name="Gabaldon T."/>
            <person name="Grigoriev I.V."/>
        </authorList>
    </citation>
    <scope>NUCLEOTIDE SEQUENCE [LARGE SCALE GENOMIC DNA]</scope>
    <source>
        <strain evidence="2">NRRL 1555(-)</strain>
    </source>
</reference>
<gene>
    <name evidence="1" type="ORF">PHYBLDRAFT_63093</name>
</gene>
<name>A0A163E547_PHYB8</name>
<dbReference type="InParanoid" id="A0A163E547"/>
<sequence>MYIHLTGFGATQISSVVTMSLTNVKCTTKRVIKHNLEIIEKGFEGTHLPHILGFKCDDREAKVIREVGERFKKENIIEETYENFGLQLSFLRSKIICGDRAGTSYFKKKKLAATPALIQGGGKATMMRFGF</sequence>
<organism evidence="1 2">
    <name type="scientific">Phycomyces blakesleeanus (strain ATCC 8743b / DSM 1359 / FGSC 10004 / NBRC 33097 / NRRL 1555)</name>
    <dbReference type="NCBI Taxonomy" id="763407"/>
    <lineage>
        <taxon>Eukaryota</taxon>
        <taxon>Fungi</taxon>
        <taxon>Fungi incertae sedis</taxon>
        <taxon>Mucoromycota</taxon>
        <taxon>Mucoromycotina</taxon>
        <taxon>Mucoromycetes</taxon>
        <taxon>Mucorales</taxon>
        <taxon>Phycomycetaceae</taxon>
        <taxon>Phycomyces</taxon>
    </lineage>
</organism>
<accession>A0A163E547</accession>
<dbReference type="EMBL" id="KV440975">
    <property type="protein sequence ID" value="OAD76700.1"/>
    <property type="molecule type" value="Genomic_DNA"/>
</dbReference>
<proteinExistence type="predicted"/>
<dbReference type="Proteomes" id="UP000077315">
    <property type="component" value="Unassembled WGS sequence"/>
</dbReference>
<dbReference type="AlphaFoldDB" id="A0A163E547"/>
<protein>
    <submittedName>
        <fullName evidence="1">Uncharacterized protein</fullName>
    </submittedName>
</protein>